<protein>
    <submittedName>
        <fullName evidence="4">Uncharacterized protein</fullName>
    </submittedName>
</protein>
<gene>
    <name evidence="4" type="ORF">N7G274_005855</name>
</gene>
<dbReference type="PRINTS" id="PR00081">
    <property type="entry name" value="GDHRDH"/>
</dbReference>
<dbReference type="EMBL" id="JBEFKJ010000017">
    <property type="protein sequence ID" value="KAL2041473.1"/>
    <property type="molecule type" value="Genomic_DNA"/>
</dbReference>
<evidence type="ECO:0000256" key="3">
    <source>
        <dbReference type="ARBA" id="ARBA00023002"/>
    </source>
</evidence>
<keyword evidence="3" id="KW-0560">Oxidoreductase</keyword>
<keyword evidence="2" id="KW-0521">NADP</keyword>
<accession>A0ABR4A713</accession>
<name>A0ABR4A713_9LECA</name>
<evidence type="ECO:0000313" key="5">
    <source>
        <dbReference type="Proteomes" id="UP001590950"/>
    </source>
</evidence>
<keyword evidence="5" id="KW-1185">Reference proteome</keyword>
<comment type="similarity">
    <text evidence="1">Belongs to the short-chain dehydrogenases/reductases (SDR) family.</text>
</comment>
<dbReference type="Proteomes" id="UP001590950">
    <property type="component" value="Unassembled WGS sequence"/>
</dbReference>
<dbReference type="InterPro" id="IPR002347">
    <property type="entry name" value="SDR_fam"/>
</dbReference>
<dbReference type="PANTHER" id="PTHR24321">
    <property type="entry name" value="DEHYDROGENASES, SHORT CHAIN"/>
    <property type="match status" value="1"/>
</dbReference>
<dbReference type="InterPro" id="IPR020904">
    <property type="entry name" value="Sc_DH/Rdtase_CS"/>
</dbReference>
<dbReference type="SUPFAM" id="SSF51735">
    <property type="entry name" value="NAD(P)-binding Rossmann-fold domains"/>
    <property type="match status" value="1"/>
</dbReference>
<dbReference type="Pfam" id="PF13561">
    <property type="entry name" value="adh_short_C2"/>
    <property type="match status" value="1"/>
</dbReference>
<proteinExistence type="inferred from homology"/>
<comment type="caution">
    <text evidence="4">The sequence shown here is derived from an EMBL/GenBank/DDBJ whole genome shotgun (WGS) entry which is preliminary data.</text>
</comment>
<evidence type="ECO:0000256" key="2">
    <source>
        <dbReference type="ARBA" id="ARBA00022857"/>
    </source>
</evidence>
<organism evidence="4 5">
    <name type="scientific">Stereocaulon virgatum</name>
    <dbReference type="NCBI Taxonomy" id="373712"/>
    <lineage>
        <taxon>Eukaryota</taxon>
        <taxon>Fungi</taxon>
        <taxon>Dikarya</taxon>
        <taxon>Ascomycota</taxon>
        <taxon>Pezizomycotina</taxon>
        <taxon>Lecanoromycetes</taxon>
        <taxon>OSLEUM clade</taxon>
        <taxon>Lecanoromycetidae</taxon>
        <taxon>Lecanorales</taxon>
        <taxon>Lecanorineae</taxon>
        <taxon>Stereocaulaceae</taxon>
        <taxon>Stereocaulon</taxon>
    </lineage>
</organism>
<dbReference type="PANTHER" id="PTHR24321:SF8">
    <property type="entry name" value="ESTRADIOL 17-BETA-DEHYDROGENASE 8-RELATED"/>
    <property type="match status" value="1"/>
</dbReference>
<evidence type="ECO:0000256" key="1">
    <source>
        <dbReference type="ARBA" id="ARBA00006484"/>
    </source>
</evidence>
<reference evidence="4 5" key="1">
    <citation type="submission" date="2024-09" db="EMBL/GenBank/DDBJ databases">
        <title>Rethinking Asexuality: The Enigmatic Case of Functional Sexual Genes in Lepraria (Stereocaulaceae).</title>
        <authorList>
            <person name="Doellman M."/>
            <person name="Sun Y."/>
            <person name="Barcenas-Pena A."/>
            <person name="Lumbsch H.T."/>
            <person name="Grewe F."/>
        </authorList>
    </citation>
    <scope>NUCLEOTIDE SEQUENCE [LARGE SCALE GENOMIC DNA]</scope>
    <source>
        <strain evidence="4 5">Mercado 3170</strain>
    </source>
</reference>
<dbReference type="PRINTS" id="PR00080">
    <property type="entry name" value="SDRFAMILY"/>
</dbReference>
<dbReference type="InterPro" id="IPR036291">
    <property type="entry name" value="NAD(P)-bd_dom_sf"/>
</dbReference>
<dbReference type="Gene3D" id="3.40.50.720">
    <property type="entry name" value="NAD(P)-binding Rossmann-like Domain"/>
    <property type="match status" value="1"/>
</dbReference>
<dbReference type="PROSITE" id="PS00061">
    <property type="entry name" value="ADH_SHORT"/>
    <property type="match status" value="1"/>
</dbReference>
<dbReference type="CDD" id="cd05233">
    <property type="entry name" value="SDR_c"/>
    <property type="match status" value="1"/>
</dbReference>
<evidence type="ECO:0000313" key="4">
    <source>
        <dbReference type="EMBL" id="KAL2041473.1"/>
    </source>
</evidence>
<sequence length="251" mass="26070">MTSLSGKAIAITGAASGIGLATAHLLASRGASLSLADIQSDALLAAVSSIKSFHPKARIYHKTINVASAPEVSTWLDETLTHLGALHGAANVAGILGTVGVKKISEMEDGDWDTVMDINLKGVFNCLRAELQRIEEGGSIVNAASASGLKGHSRAGAYCASKHGVIGLTRSAALEEGERRIRVNCIAPGPIDTPMIRNVVTSSVPSEDGMMLAMDRRGTPEEVAKLIAFLLSDESTYTTGSCYGIDGGYMA</sequence>